<dbReference type="Gene3D" id="3.60.40.10">
    <property type="entry name" value="PPM-type phosphatase domain"/>
    <property type="match status" value="1"/>
</dbReference>
<name>A0A2U1JNY9_9BACI</name>
<dbReference type="RefSeq" id="WP_116556149.1">
    <property type="nucleotide sequence ID" value="NZ_QCZG01000057.1"/>
</dbReference>
<evidence type="ECO:0000313" key="1">
    <source>
        <dbReference type="EMBL" id="PWA06694.1"/>
    </source>
</evidence>
<dbReference type="AlphaFoldDB" id="A0A2U1JNY9"/>
<dbReference type="SUPFAM" id="SSF81606">
    <property type="entry name" value="PP2C-like"/>
    <property type="match status" value="1"/>
</dbReference>
<dbReference type="OrthoDB" id="153070at2"/>
<evidence type="ECO:0000313" key="2">
    <source>
        <dbReference type="Proteomes" id="UP000245998"/>
    </source>
</evidence>
<organism evidence="1 2">
    <name type="scientific">Pueribacillus theae</name>
    <dbReference type="NCBI Taxonomy" id="2171751"/>
    <lineage>
        <taxon>Bacteria</taxon>
        <taxon>Bacillati</taxon>
        <taxon>Bacillota</taxon>
        <taxon>Bacilli</taxon>
        <taxon>Bacillales</taxon>
        <taxon>Bacillaceae</taxon>
        <taxon>Pueribacillus</taxon>
    </lineage>
</organism>
<accession>A0A2U1JNY9</accession>
<reference evidence="1 2" key="1">
    <citation type="submission" date="2018-04" db="EMBL/GenBank/DDBJ databases">
        <title>Camelliibacillus theae gen. nov., sp. nov., isolated from Pu'er tea.</title>
        <authorList>
            <person name="Niu L."/>
        </authorList>
    </citation>
    <scope>NUCLEOTIDE SEQUENCE [LARGE SCALE GENOMIC DNA]</scope>
    <source>
        <strain evidence="1 2">T8</strain>
    </source>
</reference>
<dbReference type="InterPro" id="IPR036457">
    <property type="entry name" value="PPM-type-like_dom_sf"/>
</dbReference>
<keyword evidence="2" id="KW-1185">Reference proteome</keyword>
<dbReference type="EMBL" id="QCZG01000057">
    <property type="protein sequence ID" value="PWA06694.1"/>
    <property type="molecule type" value="Genomic_DNA"/>
</dbReference>
<evidence type="ECO:0008006" key="3">
    <source>
        <dbReference type="Google" id="ProtNLM"/>
    </source>
</evidence>
<protein>
    <recommendedName>
        <fullName evidence="3">PPM-type phosphatase domain-containing protein</fullName>
    </recommendedName>
</protein>
<comment type="caution">
    <text evidence="1">The sequence shown here is derived from an EMBL/GenBank/DDBJ whole genome shotgun (WGS) entry which is preliminary data.</text>
</comment>
<dbReference type="Proteomes" id="UP000245998">
    <property type="component" value="Unassembled WGS sequence"/>
</dbReference>
<sequence length="266" mass="30226">MFSYKCNQKEETPITLLYEDPFTIKYGYARASETVQMNEHGQDYLAFRGDVKSISFVVCDGVSLSFFGDVAAEFLAGKLVDWLVSLSNGELQKKEDLLLKLTGYLNGLVEEGSEKIANYRLPNSLPPLLKDVLEEKRKNGSETMFVCGRVDIENHITNKANIFLAWAGDIRIRFWKNDEEIKPQITKEFNTNERWSTKQGLISKGLKGFSAADTDDWINRIAVYSDGFASIDSLPAIPGKERLQRLMRKSHEMPTSDDLSFIDISW</sequence>
<gene>
    <name evidence="1" type="ORF">DCC39_17325</name>
</gene>
<proteinExistence type="predicted"/>